<evidence type="ECO:0000256" key="2">
    <source>
        <dbReference type="SAM" id="Phobius"/>
    </source>
</evidence>
<evidence type="ECO:0000313" key="4">
    <source>
        <dbReference type="EMBL" id="QHS94250.1"/>
    </source>
</evidence>
<feature type="compositionally biased region" description="Polar residues" evidence="1">
    <location>
        <begin position="67"/>
        <end position="91"/>
    </location>
</feature>
<dbReference type="Pfam" id="PF23983">
    <property type="entry name" value="P11_C"/>
    <property type="match status" value="1"/>
</dbReference>
<protein>
    <recommendedName>
        <fullName evidence="3">Minor capsid protein P11 C-terminal conserved region domain-containing protein</fullName>
    </recommendedName>
</protein>
<organism evidence="4">
    <name type="scientific">viral metagenome</name>
    <dbReference type="NCBI Taxonomy" id="1070528"/>
    <lineage>
        <taxon>unclassified sequences</taxon>
        <taxon>metagenomes</taxon>
        <taxon>organismal metagenomes</taxon>
    </lineage>
</organism>
<accession>A0A6C0BQB9</accession>
<keyword evidence="2" id="KW-0472">Membrane</keyword>
<name>A0A6C0BQB9_9ZZZZ</name>
<sequence>MSITDILRGVLILLAAAALIYLAMEYAKKQKENDEGFEAAEISDKNDMLLPSDYVMPTSSKFVETVKSSSKNAVPSEPESNQNYKPVNQTGEKLPKDCFPKDKLTAEDLLPKDAANSKWAQVNPAGQGDLKDKNFLNAGYHTGVNTVGTSLRNANRQIRSEPPNPQVKVSPWNQTTIESDLNRRPLEIGGCD</sequence>
<evidence type="ECO:0000256" key="1">
    <source>
        <dbReference type="SAM" id="MobiDB-lite"/>
    </source>
</evidence>
<evidence type="ECO:0000259" key="3">
    <source>
        <dbReference type="Pfam" id="PF23983"/>
    </source>
</evidence>
<feature type="region of interest" description="Disordered" evidence="1">
    <location>
        <begin position="153"/>
        <end position="192"/>
    </location>
</feature>
<keyword evidence="2" id="KW-1133">Transmembrane helix</keyword>
<feature type="transmembrane region" description="Helical" evidence="2">
    <location>
        <begin position="6"/>
        <end position="24"/>
    </location>
</feature>
<keyword evidence="2" id="KW-0812">Transmembrane</keyword>
<dbReference type="AlphaFoldDB" id="A0A6C0BQB9"/>
<dbReference type="InterPro" id="IPR055730">
    <property type="entry name" value="P11_C"/>
</dbReference>
<dbReference type="EMBL" id="MN739218">
    <property type="protein sequence ID" value="QHS94250.1"/>
    <property type="molecule type" value="Genomic_DNA"/>
</dbReference>
<feature type="region of interest" description="Disordered" evidence="1">
    <location>
        <begin position="67"/>
        <end position="98"/>
    </location>
</feature>
<proteinExistence type="predicted"/>
<feature type="domain" description="Minor capsid protein P11 C-terminal conserved region" evidence="3">
    <location>
        <begin position="104"/>
        <end position="187"/>
    </location>
</feature>
<reference evidence="4" key="1">
    <citation type="journal article" date="2020" name="Nature">
        <title>Giant virus diversity and host interactions through global metagenomics.</title>
        <authorList>
            <person name="Schulz F."/>
            <person name="Roux S."/>
            <person name="Paez-Espino D."/>
            <person name="Jungbluth S."/>
            <person name="Walsh D.A."/>
            <person name="Denef V.J."/>
            <person name="McMahon K.D."/>
            <person name="Konstantinidis K.T."/>
            <person name="Eloe-Fadrosh E.A."/>
            <person name="Kyrpides N.C."/>
            <person name="Woyke T."/>
        </authorList>
    </citation>
    <scope>NUCLEOTIDE SEQUENCE</scope>
    <source>
        <strain evidence="4">GVMAG-M-3300018416-26</strain>
    </source>
</reference>